<dbReference type="AlphaFoldDB" id="A0A1A8VPY4"/>
<evidence type="ECO:0000313" key="2">
    <source>
        <dbReference type="EMBL" id="SBS83773.1"/>
    </source>
</evidence>
<evidence type="ECO:0000313" key="1">
    <source>
        <dbReference type="EMBL" id="SBS81384.1"/>
    </source>
</evidence>
<name>A0A1A8VPY4_PLAOA</name>
<dbReference type="Proteomes" id="UP000078560">
    <property type="component" value="Unassembled WGS sequence"/>
</dbReference>
<gene>
    <name evidence="2" type="ORF">POVCU1_009260</name>
    <name evidence="1" type="ORF">POVCU2_0010040</name>
</gene>
<dbReference type="EMBL" id="FLQU01000150">
    <property type="protein sequence ID" value="SBS81384.1"/>
    <property type="molecule type" value="Genomic_DNA"/>
</dbReference>
<organism evidence="1 4">
    <name type="scientific">Plasmodium ovale curtisi</name>
    <dbReference type="NCBI Taxonomy" id="864141"/>
    <lineage>
        <taxon>Eukaryota</taxon>
        <taxon>Sar</taxon>
        <taxon>Alveolata</taxon>
        <taxon>Apicomplexa</taxon>
        <taxon>Aconoidasida</taxon>
        <taxon>Haemosporida</taxon>
        <taxon>Plasmodiidae</taxon>
        <taxon>Plasmodium</taxon>
        <taxon>Plasmodium (Plasmodium)</taxon>
    </lineage>
</organism>
<dbReference type="EMBL" id="FLQV01000164">
    <property type="protein sequence ID" value="SBS83773.1"/>
    <property type="molecule type" value="Genomic_DNA"/>
</dbReference>
<accession>A0A1A8VPY4</accession>
<reference evidence="3 4" key="2">
    <citation type="submission" date="2016-05" db="EMBL/GenBank/DDBJ databases">
        <authorList>
            <person name="Naeem Raeece"/>
        </authorList>
    </citation>
    <scope>NUCLEOTIDE SEQUENCE [LARGE SCALE GENOMIC DNA]</scope>
</reference>
<dbReference type="VEuPathDB" id="PlasmoDB:PocGH01_06012000"/>
<dbReference type="Proteomes" id="UP000078546">
    <property type="component" value="Unassembled WGS sequence"/>
</dbReference>
<sequence>MIVSGCLKRYFRRVLVGKWIRCGDIFTSRIGFPLVKYDNLWECRYFTNRTSFDIENSIMTKLQNMSSERISYGIKKSVKYGFISKRMFDLYGELVKRYHTSFHLSDVILILQSYALCKERNFEIYTLLSNRTLCMFKENKITVDIETLDYIYKFILASNKLNFSDYELMTIFLKEIKKNVTYYGLKEISNLLHALVKLKCIDDELLGIANTYILHNFHNMKCNYVNHLISAYSKKSNNTYAELCFKLVKYVYENAKSMDSISIYNTLIQMNAILEKIRNDEAFRIYFLEGNMQTMLTLPNVDNYGRSHSGSNDYRSNDEELCYLGGEEKHTEGRDYHNYNGKVLKNIVPLLFSRVNSCLAFLSLKQLIKLICAYKELNYFNYTFIYKRMLHFLLCKIQTSKININEAILILEFFTLLPYIDNNMDEIIQIVTQHLGKNIVFNYSHICRLLSCCKSLQIYNDNVLSRIEDLIYKNKKSFENECNLDDFPIFLHFYNRNEEEWGEIIRFLGSLMRKKTVMGEAVGTNGQGIASQNEEDNNRDLLSPSCKAERRVIVYKYNKADGRISEKEVNLEEGAATTATAIEGYDGAAAFEGKISPEEKNATEVSKRISAYLYFNLEGEKKE</sequence>
<protein>
    <submittedName>
        <fullName evidence="1">Uncharacterized protein</fullName>
    </submittedName>
</protein>
<evidence type="ECO:0000313" key="3">
    <source>
        <dbReference type="Proteomes" id="UP000078546"/>
    </source>
</evidence>
<evidence type="ECO:0000313" key="4">
    <source>
        <dbReference type="Proteomes" id="UP000078560"/>
    </source>
</evidence>
<proteinExistence type="predicted"/>
<reference evidence="1" key="1">
    <citation type="submission" date="2016-05" db="EMBL/GenBank/DDBJ databases">
        <authorList>
            <person name="Lavstsen T."/>
            <person name="Jespersen J.S."/>
        </authorList>
    </citation>
    <scope>NUCLEOTIDE SEQUENCE [LARGE SCALE GENOMIC DNA]</scope>
</reference>